<reference evidence="2" key="1">
    <citation type="journal article" date="2023" name="Science">
        <title>Genome structures resolve the early diversification of teleost fishes.</title>
        <authorList>
            <person name="Parey E."/>
            <person name="Louis A."/>
            <person name="Montfort J."/>
            <person name="Bouchez O."/>
            <person name="Roques C."/>
            <person name="Iampietro C."/>
            <person name="Lluch J."/>
            <person name="Castinel A."/>
            <person name="Donnadieu C."/>
            <person name="Desvignes T."/>
            <person name="Floi Bucao C."/>
            <person name="Jouanno E."/>
            <person name="Wen M."/>
            <person name="Mejri S."/>
            <person name="Dirks R."/>
            <person name="Jansen H."/>
            <person name="Henkel C."/>
            <person name="Chen W.J."/>
            <person name="Zahm M."/>
            <person name="Cabau C."/>
            <person name="Klopp C."/>
            <person name="Thompson A.W."/>
            <person name="Robinson-Rechavi M."/>
            <person name="Braasch I."/>
            <person name="Lecointre G."/>
            <person name="Bobe J."/>
            <person name="Postlethwait J.H."/>
            <person name="Berthelot C."/>
            <person name="Roest Crollius H."/>
            <person name="Guiguen Y."/>
        </authorList>
    </citation>
    <scope>NUCLEOTIDE SEQUENCE</scope>
    <source>
        <strain evidence="2">WJC10195</strain>
    </source>
</reference>
<evidence type="ECO:0000313" key="3">
    <source>
        <dbReference type="Proteomes" id="UP001152622"/>
    </source>
</evidence>
<comment type="caution">
    <text evidence="2">The sequence shown here is derived from an EMBL/GenBank/DDBJ whole genome shotgun (WGS) entry which is preliminary data.</text>
</comment>
<gene>
    <name evidence="2" type="ORF">SKAU_G00256420</name>
</gene>
<organism evidence="2 3">
    <name type="scientific">Synaphobranchus kaupii</name>
    <name type="common">Kaup's arrowtooth eel</name>
    <dbReference type="NCBI Taxonomy" id="118154"/>
    <lineage>
        <taxon>Eukaryota</taxon>
        <taxon>Metazoa</taxon>
        <taxon>Chordata</taxon>
        <taxon>Craniata</taxon>
        <taxon>Vertebrata</taxon>
        <taxon>Euteleostomi</taxon>
        <taxon>Actinopterygii</taxon>
        <taxon>Neopterygii</taxon>
        <taxon>Teleostei</taxon>
        <taxon>Anguilliformes</taxon>
        <taxon>Synaphobranchidae</taxon>
        <taxon>Synaphobranchus</taxon>
    </lineage>
</organism>
<evidence type="ECO:0000313" key="2">
    <source>
        <dbReference type="EMBL" id="KAJ8350512.1"/>
    </source>
</evidence>
<dbReference type="AlphaFoldDB" id="A0A9Q1ISF1"/>
<name>A0A9Q1ISF1_SYNKA</name>
<accession>A0A9Q1ISF1</accession>
<dbReference type="Proteomes" id="UP001152622">
    <property type="component" value="Chromosome 9"/>
</dbReference>
<proteinExistence type="predicted"/>
<feature type="region of interest" description="Disordered" evidence="1">
    <location>
        <begin position="71"/>
        <end position="144"/>
    </location>
</feature>
<keyword evidence="3" id="KW-1185">Reference proteome</keyword>
<feature type="compositionally biased region" description="Basic and acidic residues" evidence="1">
    <location>
        <begin position="121"/>
        <end position="131"/>
    </location>
</feature>
<sequence length="144" mass="15368">MVIEKQTLPTFFTSETLGLPPGPSWAPLPARRLPAVPPAHANPQVSMVPHLTAPRARGNGGFTIQVHVPESSCPTARSPTVCPPRAGPLRTCARARPPDPLSSPDTAPAPQSGRTAQNRSRSLEEQEKNRGDMPPSRPFTSESV</sequence>
<evidence type="ECO:0000256" key="1">
    <source>
        <dbReference type="SAM" id="MobiDB-lite"/>
    </source>
</evidence>
<dbReference type="EMBL" id="JAINUF010000009">
    <property type="protein sequence ID" value="KAJ8350512.1"/>
    <property type="molecule type" value="Genomic_DNA"/>
</dbReference>
<protein>
    <submittedName>
        <fullName evidence="2">Uncharacterized protein</fullName>
    </submittedName>
</protein>